<sequence>MHHDAGAGALDYFPCRYGASRAVFRGPQRDLTRPYVAVLGGSASFGRYVAQPWPALLERALDCPVVNLAAQNAGPDLYLGDPATLEIAAGAAVAVVQITGAEGLSNPLYSVHARRNDRFLAATPALRALYPQVDFTEIHFTRHLLTALRRADPLRFATVLRVLQDTWVDRMRSLLAQLPGARVLVWLSETPPPPSATGPEAGFGPSLVDRRMLAAVQGMATRLVEIVASPAALSEGAAGMLFPPTEVEQARALPGAAVHAEAAERLAPEIGRLVAKAKGATLR</sequence>
<dbReference type="InterPro" id="IPR045524">
    <property type="entry name" value="DUF6473"/>
</dbReference>
<dbReference type="Proteomes" id="UP001515660">
    <property type="component" value="Unassembled WGS sequence"/>
</dbReference>
<protein>
    <recommendedName>
        <fullName evidence="1">DUF6473 domain-containing protein</fullName>
    </recommendedName>
</protein>
<evidence type="ECO:0000259" key="1">
    <source>
        <dbReference type="Pfam" id="PF20078"/>
    </source>
</evidence>
<gene>
    <name evidence="2" type="ORF">G8O29_05305</name>
</gene>
<evidence type="ECO:0000313" key="3">
    <source>
        <dbReference type="Proteomes" id="UP001515660"/>
    </source>
</evidence>
<keyword evidence="3" id="KW-1185">Reference proteome</keyword>
<dbReference type="Pfam" id="PF20078">
    <property type="entry name" value="DUF6473"/>
    <property type="match status" value="1"/>
</dbReference>
<dbReference type="EMBL" id="JAANHS010000003">
    <property type="protein sequence ID" value="NHB76160.1"/>
    <property type="molecule type" value="Genomic_DNA"/>
</dbReference>
<evidence type="ECO:0000313" key="2">
    <source>
        <dbReference type="EMBL" id="NHB76160.1"/>
    </source>
</evidence>
<organism evidence="2 3">
    <name type="scientific">Rhodobacter calidifons</name>
    <dbReference type="NCBI Taxonomy" id="2715277"/>
    <lineage>
        <taxon>Bacteria</taxon>
        <taxon>Pseudomonadati</taxon>
        <taxon>Pseudomonadota</taxon>
        <taxon>Alphaproteobacteria</taxon>
        <taxon>Rhodobacterales</taxon>
        <taxon>Rhodobacter group</taxon>
        <taxon>Rhodobacter</taxon>
    </lineage>
</organism>
<proteinExistence type="predicted"/>
<accession>A0ABX0G4N7</accession>
<comment type="caution">
    <text evidence="2">The sequence shown here is derived from an EMBL/GenBank/DDBJ whole genome shotgun (WGS) entry which is preliminary data.</text>
</comment>
<reference evidence="2 3" key="1">
    <citation type="journal article" date="2022" name="Microorganisms">
        <title>Genome Sequence and Characterization of a Xanthorhodopsin-Containing, Aerobic Anoxygenic Phototrophic Rhodobacter Species, Isolated from Mesophilic Conditions at Yellowstone National Park.</title>
        <authorList>
            <person name="Kyndt J.A."/>
            <person name="Robertson S."/>
            <person name="Shoffstall I.B."/>
            <person name="Ramaley R.F."/>
            <person name="Meyer T.E."/>
        </authorList>
    </citation>
    <scope>NUCLEOTIDE SEQUENCE [LARGE SCALE GENOMIC DNA]</scope>
    <source>
        <strain evidence="2 3">M37P</strain>
    </source>
</reference>
<feature type="domain" description="DUF6473" evidence="1">
    <location>
        <begin position="3"/>
        <end position="273"/>
    </location>
</feature>
<name>A0ABX0G4N7_9RHOB</name>